<evidence type="ECO:0000259" key="1">
    <source>
        <dbReference type="PROSITE" id="PS50206"/>
    </source>
</evidence>
<dbReference type="Pfam" id="PF00581">
    <property type="entry name" value="Rhodanese"/>
    <property type="match status" value="1"/>
</dbReference>
<keyword evidence="3" id="KW-1185">Reference proteome</keyword>
<protein>
    <submittedName>
        <fullName evidence="2">Rhodanese-related sulfurtransferase</fullName>
    </submittedName>
</protein>
<feature type="domain" description="Rhodanese" evidence="1">
    <location>
        <begin position="29"/>
        <end position="128"/>
    </location>
</feature>
<name>A0A660KZG6_9ACTN</name>
<dbReference type="Gene3D" id="3.40.250.10">
    <property type="entry name" value="Rhodanese-like domain"/>
    <property type="match status" value="1"/>
</dbReference>
<dbReference type="PROSITE" id="PS50206">
    <property type="entry name" value="RHODANESE_3"/>
    <property type="match status" value="1"/>
</dbReference>
<keyword evidence="2" id="KW-0808">Transferase</keyword>
<dbReference type="SMART" id="SM00450">
    <property type="entry name" value="RHOD"/>
    <property type="match status" value="1"/>
</dbReference>
<organism evidence="2 3">
    <name type="scientific">Solirubrobacter pauli</name>
    <dbReference type="NCBI Taxonomy" id="166793"/>
    <lineage>
        <taxon>Bacteria</taxon>
        <taxon>Bacillati</taxon>
        <taxon>Actinomycetota</taxon>
        <taxon>Thermoleophilia</taxon>
        <taxon>Solirubrobacterales</taxon>
        <taxon>Solirubrobacteraceae</taxon>
        <taxon>Solirubrobacter</taxon>
    </lineage>
</organism>
<dbReference type="GO" id="GO:0004792">
    <property type="term" value="F:thiosulfate-cyanide sulfurtransferase activity"/>
    <property type="evidence" value="ECO:0007669"/>
    <property type="project" value="TreeGrafter"/>
</dbReference>
<dbReference type="OrthoDB" id="4828183at2"/>
<dbReference type="EMBL" id="RBIL01000002">
    <property type="protein sequence ID" value="RKQ87016.1"/>
    <property type="molecule type" value="Genomic_DNA"/>
</dbReference>
<evidence type="ECO:0000313" key="3">
    <source>
        <dbReference type="Proteomes" id="UP000278962"/>
    </source>
</evidence>
<evidence type="ECO:0000313" key="2">
    <source>
        <dbReference type="EMBL" id="RKQ87016.1"/>
    </source>
</evidence>
<reference evidence="2 3" key="1">
    <citation type="submission" date="2018-10" db="EMBL/GenBank/DDBJ databases">
        <title>Genomic Encyclopedia of Archaeal and Bacterial Type Strains, Phase II (KMG-II): from individual species to whole genera.</title>
        <authorList>
            <person name="Goeker M."/>
        </authorList>
    </citation>
    <scope>NUCLEOTIDE SEQUENCE [LARGE SCALE GENOMIC DNA]</scope>
    <source>
        <strain evidence="2 3">DSM 14954</strain>
    </source>
</reference>
<dbReference type="SUPFAM" id="SSF52821">
    <property type="entry name" value="Rhodanese/Cell cycle control phosphatase"/>
    <property type="match status" value="1"/>
</dbReference>
<dbReference type="InterPro" id="IPR036873">
    <property type="entry name" value="Rhodanese-like_dom_sf"/>
</dbReference>
<dbReference type="PANTHER" id="PTHR44086:SF10">
    <property type="entry name" value="THIOSULFATE SULFURTRANSFERASE_RHODANESE-LIKE DOMAIN-CONTAINING PROTEIN 3"/>
    <property type="match status" value="1"/>
</dbReference>
<gene>
    <name evidence="2" type="ORF">C8N24_5036</name>
</gene>
<sequence>MTRTTIADLLERARARLDRVTVDDVDAAVRDGAVLVDVRSELQRRRDGLIPDAIFHPRNVLEWRCDPASGHNDPRLSGDLDRRIVVVCNEGYQSSLAAATLQDLGFHRATDLDGGFQAWAAAGKPVLRDGS</sequence>
<comment type="caution">
    <text evidence="2">The sequence shown here is derived from an EMBL/GenBank/DDBJ whole genome shotgun (WGS) entry which is preliminary data.</text>
</comment>
<dbReference type="Proteomes" id="UP000278962">
    <property type="component" value="Unassembled WGS sequence"/>
</dbReference>
<dbReference type="RefSeq" id="WP_121255234.1">
    <property type="nucleotide sequence ID" value="NZ_RBIL01000002.1"/>
</dbReference>
<dbReference type="InterPro" id="IPR001763">
    <property type="entry name" value="Rhodanese-like_dom"/>
</dbReference>
<proteinExistence type="predicted"/>
<accession>A0A660KZG6</accession>
<dbReference type="AlphaFoldDB" id="A0A660KZG6"/>
<dbReference type="PANTHER" id="PTHR44086">
    <property type="entry name" value="THIOSULFATE SULFURTRANSFERASE RDL2, MITOCHONDRIAL-RELATED"/>
    <property type="match status" value="1"/>
</dbReference>